<gene>
    <name evidence="1" type="ORF">DDZ13_06490</name>
</gene>
<keyword evidence="2" id="KW-1185">Reference proteome</keyword>
<sequence>MSANSQPVIDAIQGAVGLYSLQEAAYYARIPENTLRYWFLGRGDYQPVRTPSVDREGIPYLSFQDFIESLAIRFLRVEKKVQMKEIRDSILRAQDEHGIEYPFSDRRHKLAIDKVDRSLHIYINREGDPFKLAGSNIGQRGIQKILEPYMNDLLFDDEDFLARQYRAYTSGGRNVIMNPRFLFGQPKVENSPYSARALWESYIAEGGIDYVCDYYDVSRSVVELSCEYCQHVGIAA</sequence>
<dbReference type="InParanoid" id="A0A317ZLJ2"/>
<organism evidence="1 2">
    <name type="scientific">Coraliomargarita sinensis</name>
    <dbReference type="NCBI Taxonomy" id="2174842"/>
    <lineage>
        <taxon>Bacteria</taxon>
        <taxon>Pseudomonadati</taxon>
        <taxon>Verrucomicrobiota</taxon>
        <taxon>Opitutia</taxon>
        <taxon>Puniceicoccales</taxon>
        <taxon>Coraliomargaritaceae</taxon>
        <taxon>Coraliomargarita</taxon>
    </lineage>
</organism>
<dbReference type="Proteomes" id="UP000247099">
    <property type="component" value="Unassembled WGS sequence"/>
</dbReference>
<protein>
    <submittedName>
        <fullName evidence="1">Uncharacterized protein</fullName>
    </submittedName>
</protein>
<reference evidence="1 2" key="1">
    <citation type="submission" date="2018-05" db="EMBL/GenBank/DDBJ databases">
        <title>Coraliomargarita sinensis sp. nov., isolated from a marine solar saltern.</title>
        <authorList>
            <person name="Zhou L.Y."/>
        </authorList>
    </citation>
    <scope>NUCLEOTIDE SEQUENCE [LARGE SCALE GENOMIC DNA]</scope>
    <source>
        <strain evidence="1 2">WN38</strain>
    </source>
</reference>
<dbReference type="RefSeq" id="WP_110130614.1">
    <property type="nucleotide sequence ID" value="NZ_QHJQ01000003.1"/>
</dbReference>
<name>A0A317ZLJ2_9BACT</name>
<accession>A0A317ZLJ2</accession>
<proteinExistence type="predicted"/>
<dbReference type="AlphaFoldDB" id="A0A317ZLJ2"/>
<dbReference type="OrthoDB" id="940717at2"/>
<comment type="caution">
    <text evidence="1">The sequence shown here is derived from an EMBL/GenBank/DDBJ whole genome shotgun (WGS) entry which is preliminary data.</text>
</comment>
<evidence type="ECO:0000313" key="1">
    <source>
        <dbReference type="EMBL" id="PXA04808.1"/>
    </source>
</evidence>
<evidence type="ECO:0000313" key="2">
    <source>
        <dbReference type="Proteomes" id="UP000247099"/>
    </source>
</evidence>
<dbReference type="EMBL" id="QHJQ01000003">
    <property type="protein sequence ID" value="PXA04808.1"/>
    <property type="molecule type" value="Genomic_DNA"/>
</dbReference>